<dbReference type="Proteomes" id="UP001458880">
    <property type="component" value="Unassembled WGS sequence"/>
</dbReference>
<keyword evidence="2" id="KW-1185">Reference proteome</keyword>
<accession>A0AAW1KMM8</accession>
<evidence type="ECO:0000313" key="2">
    <source>
        <dbReference type="Proteomes" id="UP001458880"/>
    </source>
</evidence>
<dbReference type="EMBL" id="JASPKY010000204">
    <property type="protein sequence ID" value="KAK9721050.1"/>
    <property type="molecule type" value="Genomic_DNA"/>
</dbReference>
<name>A0AAW1KMM8_POPJA</name>
<evidence type="ECO:0000313" key="1">
    <source>
        <dbReference type="EMBL" id="KAK9721050.1"/>
    </source>
</evidence>
<protein>
    <submittedName>
        <fullName evidence="1">Uncharacterized protein</fullName>
    </submittedName>
</protein>
<reference evidence="1 2" key="1">
    <citation type="journal article" date="2024" name="BMC Genomics">
        <title>De novo assembly and annotation of Popillia japonica's genome with initial clues to its potential as an invasive pest.</title>
        <authorList>
            <person name="Cucini C."/>
            <person name="Boschi S."/>
            <person name="Funari R."/>
            <person name="Cardaioli E."/>
            <person name="Iannotti N."/>
            <person name="Marturano G."/>
            <person name="Paoli F."/>
            <person name="Bruttini M."/>
            <person name="Carapelli A."/>
            <person name="Frati F."/>
            <person name="Nardi F."/>
        </authorList>
    </citation>
    <scope>NUCLEOTIDE SEQUENCE [LARGE SCALE GENOMIC DNA]</scope>
    <source>
        <strain evidence="1">DMR45628</strain>
    </source>
</reference>
<dbReference type="AlphaFoldDB" id="A0AAW1KMM8"/>
<organism evidence="1 2">
    <name type="scientific">Popillia japonica</name>
    <name type="common">Japanese beetle</name>
    <dbReference type="NCBI Taxonomy" id="7064"/>
    <lineage>
        <taxon>Eukaryota</taxon>
        <taxon>Metazoa</taxon>
        <taxon>Ecdysozoa</taxon>
        <taxon>Arthropoda</taxon>
        <taxon>Hexapoda</taxon>
        <taxon>Insecta</taxon>
        <taxon>Pterygota</taxon>
        <taxon>Neoptera</taxon>
        <taxon>Endopterygota</taxon>
        <taxon>Coleoptera</taxon>
        <taxon>Polyphaga</taxon>
        <taxon>Scarabaeiformia</taxon>
        <taxon>Scarabaeidae</taxon>
        <taxon>Rutelinae</taxon>
        <taxon>Popillia</taxon>
    </lineage>
</organism>
<comment type="caution">
    <text evidence="1">The sequence shown here is derived from an EMBL/GenBank/DDBJ whole genome shotgun (WGS) entry which is preliminary data.</text>
</comment>
<gene>
    <name evidence="1" type="ORF">QE152_g21753</name>
</gene>
<sequence>MNITEVIGNSRNKKLQLKPRSTWKRNSYKNEHHRSHWEQQKQEIAVKAPKMMKIGTWNVRMRMKKEQKTYNDGYEETRYTNFSARDKTERE</sequence>
<proteinExistence type="predicted"/>